<feature type="compositionally biased region" description="Low complexity" evidence="1">
    <location>
        <begin position="50"/>
        <end position="66"/>
    </location>
</feature>
<comment type="caution">
    <text evidence="2">The sequence shown here is derived from an EMBL/GenBank/DDBJ whole genome shotgun (WGS) entry which is preliminary data.</text>
</comment>
<dbReference type="EMBL" id="AZBU02000001">
    <property type="protein sequence ID" value="TMS40164.1"/>
    <property type="molecule type" value="Genomic_DNA"/>
</dbReference>
<feature type="compositionally biased region" description="Polar residues" evidence="1">
    <location>
        <begin position="23"/>
        <end position="42"/>
    </location>
</feature>
<feature type="region of interest" description="Disordered" evidence="1">
    <location>
        <begin position="1"/>
        <end position="82"/>
    </location>
</feature>
<protein>
    <submittedName>
        <fullName evidence="2">Uncharacterized protein</fullName>
    </submittedName>
</protein>
<organism evidence="2">
    <name type="scientific">Steinernema carpocapsae</name>
    <name type="common">Entomopathogenic nematode</name>
    <dbReference type="NCBI Taxonomy" id="34508"/>
    <lineage>
        <taxon>Eukaryota</taxon>
        <taxon>Metazoa</taxon>
        <taxon>Ecdysozoa</taxon>
        <taxon>Nematoda</taxon>
        <taxon>Chromadorea</taxon>
        <taxon>Rhabditida</taxon>
        <taxon>Tylenchina</taxon>
        <taxon>Panagrolaimomorpha</taxon>
        <taxon>Strongyloidoidea</taxon>
        <taxon>Steinernematidae</taxon>
        <taxon>Steinernema</taxon>
    </lineage>
</organism>
<evidence type="ECO:0000256" key="1">
    <source>
        <dbReference type="SAM" id="MobiDB-lite"/>
    </source>
</evidence>
<gene>
    <name evidence="2" type="ORF">L596_006578</name>
</gene>
<dbReference type="AlphaFoldDB" id="A0A4U8V555"/>
<name>A0A4U8V555_STECR</name>
<accession>A0A4U8V555</accession>
<feature type="compositionally biased region" description="Basic and acidic residues" evidence="1">
    <location>
        <begin position="1"/>
        <end position="19"/>
    </location>
</feature>
<sequence length="82" mass="8926">MSKESAQRTSRQCKDERKRAASFPSSQSKSKNAPSWIASSLSVMCIPNRSSRSPSTTTSPATMPTTEQESRERECATAMPVG</sequence>
<proteinExistence type="predicted"/>
<evidence type="ECO:0000313" key="2">
    <source>
        <dbReference type="EMBL" id="TMS40164.1"/>
    </source>
</evidence>
<reference evidence="2" key="2">
    <citation type="journal article" date="2015" name="Genome Biol.">
        <title>Comparative genomics of Steinernema reveals deeply conserved gene regulatory networks.</title>
        <authorList>
            <person name="Dillman A.R."/>
            <person name="Macchietto M."/>
            <person name="Porter C.F."/>
            <person name="Rogers A."/>
            <person name="Williams B."/>
            <person name="Antoshechkin I."/>
            <person name="Lee M.M."/>
            <person name="Goodwin Z."/>
            <person name="Lu X."/>
            <person name="Lewis E.E."/>
            <person name="Goodrich-Blair H."/>
            <person name="Stock S.P."/>
            <person name="Adams B.J."/>
            <person name="Sternberg P.W."/>
            <person name="Mortazavi A."/>
        </authorList>
    </citation>
    <scope>NUCLEOTIDE SEQUENCE [LARGE SCALE GENOMIC DNA]</scope>
    <source>
        <strain evidence="2">ALL</strain>
    </source>
</reference>
<reference evidence="2" key="3">
    <citation type="journal article" date="2019" name="G3 (Bethesda)">
        <title>Hybrid Assembly of the Genome of the Entomopathogenic Nematode Steinernema carpocapsae Identifies the X-Chromosome.</title>
        <authorList>
            <person name="Serra L."/>
            <person name="Macchietto M."/>
            <person name="Macias-Munoz A."/>
            <person name="McGill C.J."/>
            <person name="Rodriguez I.M."/>
            <person name="Rodriguez B."/>
            <person name="Murad R."/>
            <person name="Mortazavi A."/>
        </authorList>
    </citation>
    <scope>NUCLEOTIDE SEQUENCE [LARGE SCALE GENOMIC DNA]</scope>
    <source>
        <strain evidence="2">ALL</strain>
    </source>
</reference>
<reference evidence="2" key="1">
    <citation type="submission" date="2013-11" db="EMBL/GenBank/DDBJ databases">
        <authorList>
            <person name="Sternberg P."/>
            <person name="Dillman A."/>
            <person name="Macchietto M."/>
        </authorList>
    </citation>
    <scope>NUCLEOTIDE SEQUENCE</scope>
    <source>
        <strain evidence="2">ALL</strain>
    </source>
</reference>